<comment type="caution">
    <text evidence="6">The sequence shown here is derived from an EMBL/GenBank/DDBJ whole genome shotgun (WGS) entry which is preliminary data.</text>
</comment>
<proteinExistence type="inferred from homology"/>
<dbReference type="Pfam" id="PF00126">
    <property type="entry name" value="HTH_1"/>
    <property type="match status" value="1"/>
</dbReference>
<dbReference type="Proteomes" id="UP000214600">
    <property type="component" value="Unassembled WGS sequence"/>
</dbReference>
<evidence type="ECO:0000313" key="6">
    <source>
        <dbReference type="EMBL" id="OXI35773.1"/>
    </source>
</evidence>
<sequence>MRNNLKGIDVFVAAAEASSFAQAADKLHITRSAVGKSIARLEERLGVVLFQRTTRSQSLTDEGALFYDHCLRAMEQIQAGEALLETGKWQMKGRLRVSMPTLFGHLCVAPILIELAKAHPELDLDLSFSDRSVDLVEERFDLAVRVGTLPNSSELVARPLGEHRMAFCASPAYLSRCGEPATYDELERHKALAYTRFGQVHRWRVIVDGQPVELQPAVRLLSDDLSALMDAAVADLGVAWLPYWLVRDALRSGVLRELLPDRPGVIFPIQAVWPYTLHLPLKVRAAVDALLEHLPARLAAVEART</sequence>
<dbReference type="OrthoDB" id="9110639at2"/>
<keyword evidence="2" id="KW-0805">Transcription regulation</keyword>
<evidence type="ECO:0000256" key="4">
    <source>
        <dbReference type="ARBA" id="ARBA00023163"/>
    </source>
</evidence>
<evidence type="ECO:0000313" key="7">
    <source>
        <dbReference type="Proteomes" id="UP000214600"/>
    </source>
</evidence>
<dbReference type="InterPro" id="IPR005119">
    <property type="entry name" value="LysR_subst-bd"/>
</dbReference>
<keyword evidence="4" id="KW-0804">Transcription</keyword>
<evidence type="ECO:0000256" key="1">
    <source>
        <dbReference type="ARBA" id="ARBA00009437"/>
    </source>
</evidence>
<keyword evidence="3" id="KW-0238">DNA-binding</keyword>
<dbReference type="InterPro" id="IPR036388">
    <property type="entry name" value="WH-like_DNA-bd_sf"/>
</dbReference>
<protein>
    <submittedName>
        <fullName evidence="6">LysR family transcriptional regulator</fullName>
    </submittedName>
</protein>
<dbReference type="InterPro" id="IPR058163">
    <property type="entry name" value="LysR-type_TF_proteobact-type"/>
</dbReference>
<reference evidence="6 7" key="2">
    <citation type="submission" date="2017-08" db="EMBL/GenBank/DDBJ databases">
        <title>WGS of novel Burkholderia cepaca complex species.</title>
        <authorList>
            <person name="Lipuma J."/>
            <person name="Spilker T."/>
        </authorList>
    </citation>
    <scope>NUCLEOTIDE SEQUENCE [LARGE SCALE GENOMIC DNA]</scope>
    <source>
        <strain evidence="6 7">AU17325</strain>
    </source>
</reference>
<dbReference type="PRINTS" id="PR00039">
    <property type="entry name" value="HTHLYSR"/>
</dbReference>
<feature type="domain" description="HTH lysR-type" evidence="5">
    <location>
        <begin position="1"/>
        <end position="60"/>
    </location>
</feature>
<organism evidence="6 7">
    <name type="scientific">Burkholderia aenigmatica</name>
    <dbReference type="NCBI Taxonomy" id="2015348"/>
    <lineage>
        <taxon>Bacteria</taxon>
        <taxon>Pseudomonadati</taxon>
        <taxon>Pseudomonadota</taxon>
        <taxon>Betaproteobacteria</taxon>
        <taxon>Burkholderiales</taxon>
        <taxon>Burkholderiaceae</taxon>
        <taxon>Burkholderia</taxon>
        <taxon>Burkholderia cepacia complex</taxon>
    </lineage>
</organism>
<dbReference type="AlphaFoldDB" id="A0A228I014"/>
<accession>A0A228I014</accession>
<dbReference type="GO" id="GO:0006351">
    <property type="term" value="P:DNA-templated transcription"/>
    <property type="evidence" value="ECO:0007669"/>
    <property type="project" value="TreeGrafter"/>
</dbReference>
<dbReference type="Gene3D" id="3.40.190.290">
    <property type="match status" value="1"/>
</dbReference>
<dbReference type="GO" id="GO:0043565">
    <property type="term" value="F:sequence-specific DNA binding"/>
    <property type="evidence" value="ECO:0007669"/>
    <property type="project" value="TreeGrafter"/>
</dbReference>
<evidence type="ECO:0000256" key="3">
    <source>
        <dbReference type="ARBA" id="ARBA00023125"/>
    </source>
</evidence>
<dbReference type="FunFam" id="1.10.10.10:FF:000001">
    <property type="entry name" value="LysR family transcriptional regulator"/>
    <property type="match status" value="1"/>
</dbReference>
<dbReference type="SUPFAM" id="SSF53850">
    <property type="entry name" value="Periplasmic binding protein-like II"/>
    <property type="match status" value="1"/>
</dbReference>
<dbReference type="Pfam" id="PF03466">
    <property type="entry name" value="LysR_substrate"/>
    <property type="match status" value="1"/>
</dbReference>
<dbReference type="InterPro" id="IPR000847">
    <property type="entry name" value="LysR_HTH_N"/>
</dbReference>
<evidence type="ECO:0000256" key="2">
    <source>
        <dbReference type="ARBA" id="ARBA00023015"/>
    </source>
</evidence>
<dbReference type="PANTHER" id="PTHR30537">
    <property type="entry name" value="HTH-TYPE TRANSCRIPTIONAL REGULATOR"/>
    <property type="match status" value="1"/>
</dbReference>
<dbReference type="PROSITE" id="PS50931">
    <property type="entry name" value="HTH_LYSR"/>
    <property type="match status" value="1"/>
</dbReference>
<dbReference type="GO" id="GO:0003700">
    <property type="term" value="F:DNA-binding transcription factor activity"/>
    <property type="evidence" value="ECO:0007669"/>
    <property type="project" value="InterPro"/>
</dbReference>
<dbReference type="SUPFAM" id="SSF46785">
    <property type="entry name" value="Winged helix' DNA-binding domain"/>
    <property type="match status" value="1"/>
</dbReference>
<evidence type="ECO:0000259" key="5">
    <source>
        <dbReference type="PROSITE" id="PS50931"/>
    </source>
</evidence>
<reference evidence="7" key="1">
    <citation type="submission" date="2017-06" db="EMBL/GenBank/DDBJ databases">
        <authorList>
            <person name="LiPuma J."/>
            <person name="Spilker T."/>
        </authorList>
    </citation>
    <scope>NUCLEOTIDE SEQUENCE [LARGE SCALE GENOMIC DNA]</scope>
    <source>
        <strain evidence="7">AU17325</strain>
    </source>
</reference>
<gene>
    <name evidence="6" type="ORF">CFB84_35805</name>
</gene>
<comment type="similarity">
    <text evidence="1">Belongs to the LysR transcriptional regulatory family.</text>
</comment>
<name>A0A228I014_9BURK</name>
<dbReference type="EMBL" id="NKFA01000027">
    <property type="protein sequence ID" value="OXI35773.1"/>
    <property type="molecule type" value="Genomic_DNA"/>
</dbReference>
<dbReference type="PANTHER" id="PTHR30537:SF5">
    <property type="entry name" value="HTH-TYPE TRANSCRIPTIONAL ACTIVATOR TTDR-RELATED"/>
    <property type="match status" value="1"/>
</dbReference>
<dbReference type="InterPro" id="IPR036390">
    <property type="entry name" value="WH_DNA-bd_sf"/>
</dbReference>
<dbReference type="Gene3D" id="1.10.10.10">
    <property type="entry name" value="Winged helix-like DNA-binding domain superfamily/Winged helix DNA-binding domain"/>
    <property type="match status" value="1"/>
</dbReference>
<dbReference type="CDD" id="cd08475">
    <property type="entry name" value="PBP2_CrgA_like_6"/>
    <property type="match status" value="1"/>
</dbReference>